<dbReference type="AlphaFoldDB" id="A0A6G8ZZK1"/>
<keyword evidence="1" id="KW-0328">Glycosyltransferase</keyword>
<dbReference type="InterPro" id="IPR004629">
    <property type="entry name" value="WecG_TagA_CpsF"/>
</dbReference>
<accession>A0A6G8ZZK1</accession>
<reference evidence="3 4" key="1">
    <citation type="journal article" date="2020" name="Int. J. Syst. Evol. Microbiol.">
        <title>Description and complete genome sequences of Bradyrhizobium symbiodeficiens sp. nov., a non-symbiotic bacterium associated with legumes native to Canada.</title>
        <authorList>
            <person name="Bromfield E.S.P."/>
            <person name="Cloutier S."/>
            <person name="Nguyen H.D.T."/>
        </authorList>
    </citation>
    <scope>NUCLEOTIDE SEQUENCE [LARGE SCALE GENOMIC DNA]</scope>
    <source>
        <strain evidence="3 4">101S1MB</strain>
    </source>
</reference>
<dbReference type="PANTHER" id="PTHR34136:SF1">
    <property type="entry name" value="UDP-N-ACETYL-D-MANNOSAMINURONIC ACID TRANSFERASE"/>
    <property type="match status" value="1"/>
</dbReference>
<keyword evidence="2" id="KW-0808">Transferase</keyword>
<sequence>MRHTATAQLMGLAFDAVPMDAAVDRCLDMCRAPRSSHTVITANAAHLCMMRRDPELARACKKSHLTLADGMSVVWALRASGQQIPERVTGVDLMARLLAVAAKHGLRVYFLGARLEVVTALVNGTKAQHPGIQIAGYRDGYFDADAHMSIVEQIRAAKPDILFVGMPSPFKETWCERHRQRLDVPIIIGVGGSFDVLAGFIKRAPRILQSMGLEWLWRLLMEPRRLCMRYIINNSEFIWQAGKEIVARRWGRTPPPIAQSE</sequence>
<dbReference type="RefSeq" id="WP_166466836.1">
    <property type="nucleotide sequence ID" value="NZ_CP050066.2"/>
</dbReference>
<dbReference type="Pfam" id="PF03808">
    <property type="entry name" value="Glyco_tran_WecG"/>
    <property type="match status" value="1"/>
</dbReference>
<evidence type="ECO:0000313" key="3">
    <source>
        <dbReference type="EMBL" id="QIP05496.1"/>
    </source>
</evidence>
<name>A0A6G8ZZK1_9BRAD</name>
<dbReference type="PANTHER" id="PTHR34136">
    <property type="match status" value="1"/>
</dbReference>
<dbReference type="CDD" id="cd06533">
    <property type="entry name" value="Glyco_transf_WecG_TagA"/>
    <property type="match status" value="1"/>
</dbReference>
<dbReference type="GO" id="GO:0016758">
    <property type="term" value="F:hexosyltransferase activity"/>
    <property type="evidence" value="ECO:0007669"/>
    <property type="project" value="TreeGrafter"/>
</dbReference>
<gene>
    <name evidence="3" type="ORF">HAV00_04170</name>
</gene>
<evidence type="ECO:0000313" key="4">
    <source>
        <dbReference type="Proteomes" id="UP000500895"/>
    </source>
</evidence>
<dbReference type="EMBL" id="CP050066">
    <property type="protein sequence ID" value="QIP05496.1"/>
    <property type="molecule type" value="Genomic_DNA"/>
</dbReference>
<dbReference type="NCBIfam" id="TIGR00696">
    <property type="entry name" value="wecG_tagA_cpsF"/>
    <property type="match status" value="1"/>
</dbReference>
<organism evidence="3 4">
    <name type="scientific">Bradyrhizobium symbiodeficiens</name>
    <dbReference type="NCBI Taxonomy" id="1404367"/>
    <lineage>
        <taxon>Bacteria</taxon>
        <taxon>Pseudomonadati</taxon>
        <taxon>Pseudomonadota</taxon>
        <taxon>Alphaproteobacteria</taxon>
        <taxon>Hyphomicrobiales</taxon>
        <taxon>Nitrobacteraceae</taxon>
        <taxon>Bradyrhizobium</taxon>
    </lineage>
</organism>
<proteinExistence type="predicted"/>
<evidence type="ECO:0000256" key="2">
    <source>
        <dbReference type="ARBA" id="ARBA00022679"/>
    </source>
</evidence>
<protein>
    <submittedName>
        <fullName evidence="3">WecB/TagA/CpsF family glycosyltransferase</fullName>
    </submittedName>
</protein>
<dbReference type="Proteomes" id="UP000500895">
    <property type="component" value="Chromosome"/>
</dbReference>
<evidence type="ECO:0000256" key="1">
    <source>
        <dbReference type="ARBA" id="ARBA00022676"/>
    </source>
</evidence>